<dbReference type="EMBL" id="PGOL01000645">
    <property type="protein sequence ID" value="PKI67029.1"/>
    <property type="molecule type" value="Genomic_DNA"/>
</dbReference>
<dbReference type="InterPro" id="IPR002902">
    <property type="entry name" value="GNK2"/>
</dbReference>
<comment type="caution">
    <text evidence="1">The sequence shown here is derived from an EMBL/GenBank/DDBJ whole genome shotgun (WGS) entry which is preliminary data.</text>
</comment>
<keyword evidence="2" id="KW-1185">Reference proteome</keyword>
<proteinExistence type="predicted"/>
<dbReference type="InterPro" id="IPR038408">
    <property type="entry name" value="GNK2_sf"/>
</dbReference>
<dbReference type="Gene3D" id="3.30.430.20">
    <property type="entry name" value="Gnk2 domain, C-X8-C-X2-C motif"/>
    <property type="match status" value="2"/>
</dbReference>
<gene>
    <name evidence="1" type="ORF">CRG98_012567</name>
</gene>
<dbReference type="AlphaFoldDB" id="A0A2I0KET5"/>
<dbReference type="Proteomes" id="UP000233551">
    <property type="component" value="Unassembled WGS sequence"/>
</dbReference>
<dbReference type="Pfam" id="PF01657">
    <property type="entry name" value="Stress-antifung"/>
    <property type="match status" value="2"/>
</dbReference>
<evidence type="ECO:0000313" key="2">
    <source>
        <dbReference type="Proteomes" id="UP000233551"/>
    </source>
</evidence>
<organism evidence="1 2">
    <name type="scientific">Punica granatum</name>
    <name type="common">Pomegranate</name>
    <dbReference type="NCBI Taxonomy" id="22663"/>
    <lineage>
        <taxon>Eukaryota</taxon>
        <taxon>Viridiplantae</taxon>
        <taxon>Streptophyta</taxon>
        <taxon>Embryophyta</taxon>
        <taxon>Tracheophyta</taxon>
        <taxon>Spermatophyta</taxon>
        <taxon>Magnoliopsida</taxon>
        <taxon>eudicotyledons</taxon>
        <taxon>Gunneridae</taxon>
        <taxon>Pentapetalae</taxon>
        <taxon>rosids</taxon>
        <taxon>malvids</taxon>
        <taxon>Myrtales</taxon>
        <taxon>Lythraceae</taxon>
        <taxon>Punica</taxon>
    </lineage>
</organism>
<dbReference type="PANTHER" id="PTHR32099:SF92">
    <property type="entry name" value="CYSTEINE-RICH RECEPTOR-LIKE PROTEIN KINASE 11"/>
    <property type="match status" value="1"/>
</dbReference>
<reference evidence="1 2" key="1">
    <citation type="submission" date="2017-11" db="EMBL/GenBank/DDBJ databases">
        <title>De-novo sequencing of pomegranate (Punica granatum L.) genome.</title>
        <authorList>
            <person name="Akparov Z."/>
            <person name="Amiraslanov A."/>
            <person name="Hajiyeva S."/>
            <person name="Abbasov M."/>
            <person name="Kaur K."/>
            <person name="Hamwieh A."/>
            <person name="Solovyev V."/>
            <person name="Salamov A."/>
            <person name="Braich B."/>
            <person name="Kosarev P."/>
            <person name="Mahmoud A."/>
            <person name="Hajiyev E."/>
            <person name="Babayeva S."/>
            <person name="Izzatullayeva V."/>
            <person name="Mammadov A."/>
            <person name="Mammadov A."/>
            <person name="Sharifova S."/>
            <person name="Ojaghi J."/>
            <person name="Eynullazada K."/>
            <person name="Bayramov B."/>
            <person name="Abdulazimova A."/>
            <person name="Shahmuradov I."/>
        </authorList>
    </citation>
    <scope>NUCLEOTIDE SEQUENCE [LARGE SCALE GENOMIC DNA]</scope>
    <source>
        <strain evidence="2">cv. AG2017</strain>
        <tissue evidence="1">Leaf</tissue>
    </source>
</reference>
<dbReference type="GeneID" id="116204280"/>
<accession>A0A2I0KET5</accession>
<evidence type="ECO:0000313" key="1">
    <source>
        <dbReference type="EMBL" id="PKI67029.1"/>
    </source>
</evidence>
<protein>
    <submittedName>
        <fullName evidence="1">Uncharacterized protein</fullName>
    </submittedName>
</protein>
<dbReference type="STRING" id="22663.A0A2I0KET5"/>
<sequence>MDSSWVPGALVGQQEPQFKQSFEDLPLWWPDFSCSGNMVRAIQNIYKYRDCNNNGNFTANSNYAENRRLLLNSLPSNVTAEDGFSSGSLGTSPDTVYALSFCSGGDLPAQNLTASVNSTSMGLRESCPYQKQGAAFEGDFCISRYSNSPTYEILNISIDMMVCDMMDLDMSWDSFNKTWWNHMECLTMRASKGSTRLKFATGEASLPLTPHTIYPFLQCNLNLSESDCLRCLIHSISDYQNWCRDNSGRVVRWSSCYLRWDLYYFYVYSRPLHHHLHRHHPHHHLLQVLLCAHFILFEFLFSSFRKNSSKGR</sequence>
<dbReference type="PROSITE" id="PS51473">
    <property type="entry name" value="GNK2"/>
    <property type="match status" value="2"/>
</dbReference>
<dbReference type="CDD" id="cd23509">
    <property type="entry name" value="Gnk2-like"/>
    <property type="match status" value="2"/>
</dbReference>
<dbReference type="PANTHER" id="PTHR32099">
    <property type="entry name" value="CYSTEINE-RICH REPEAT SECRETORY PROTEIN"/>
    <property type="match status" value="1"/>
</dbReference>
<name>A0A2I0KET5_PUNGR</name>
<dbReference type="OrthoDB" id="4062651at2759"/>